<keyword evidence="2" id="KW-0378">Hydrolase</keyword>
<reference evidence="5 6" key="1">
    <citation type="submission" date="2019-06" db="EMBL/GenBank/DDBJ databases">
        <title>A novel bacterium of genus Pontibacter, isolated from marine sediment.</title>
        <authorList>
            <person name="Huang H."/>
            <person name="Mo K."/>
            <person name="Hu Y."/>
        </authorList>
    </citation>
    <scope>NUCLEOTIDE SEQUENCE [LARGE SCALE GENOMIC DNA]</scope>
    <source>
        <strain evidence="5 6">HB172049</strain>
    </source>
</reference>
<dbReference type="Pfam" id="PF00884">
    <property type="entry name" value="Sulfatase"/>
    <property type="match status" value="1"/>
</dbReference>
<comment type="caution">
    <text evidence="5">The sequence shown here is derived from an EMBL/GenBank/DDBJ whole genome shotgun (WGS) entry which is preliminary data.</text>
</comment>
<gene>
    <name evidence="5" type="ORF">FJM65_10960</name>
</gene>
<sequence length="474" mass="52638">MIRSRYTLFLFLILAISSCRSSPGSEADETQAATQPNIVFILADDLGYGDIGPYGQTKILTPNLDRMAAQGRRYTQFYAGSTVCAPSRAALMTGQHTGHTYIRGNGEVPLRATDTSLAKLLQESGYTTGMVGKWGLGLEGTAGVPEKQGWDFFTGHLHHLEGHHQQADSLWRLTNGKSTKVPVPQDSYVNEIFTQDALAFIEDQKEKPFFLYVSYTLPHAELKVQDKYMQPYLTAEGKSVFAPETEQPDGKWYRPQAYPKAAYAAMVTAVDDYVGQIMQKLEQQGLAGNTLVIFASDNGTHLEGGRKMADVTEEFLSSGPLRGVKRDLYEGGIRIPFIAYWRGNVEPGTTSNHVGAFWDILPTFVQLTGGAAPAATDGISFVPDLLGKDKQREHEALYWEFSEGGFKQAVRQGDWKAIRFYKNGQPERTELYNLSADVGEQHELSASNPQKAQELEQLMDQLRTPAENELFKIK</sequence>
<dbReference type="CDD" id="cd16145">
    <property type="entry name" value="ARS_like"/>
    <property type="match status" value="1"/>
</dbReference>
<feature type="chain" id="PRO_5021491715" evidence="3">
    <location>
        <begin position="28"/>
        <end position="474"/>
    </location>
</feature>
<evidence type="ECO:0000313" key="6">
    <source>
        <dbReference type="Proteomes" id="UP000316727"/>
    </source>
</evidence>
<dbReference type="Gene3D" id="3.30.1120.10">
    <property type="match status" value="1"/>
</dbReference>
<comment type="similarity">
    <text evidence="1">Belongs to the sulfatase family.</text>
</comment>
<dbReference type="PANTHER" id="PTHR42693:SF53">
    <property type="entry name" value="ENDO-4-O-SULFATASE"/>
    <property type="match status" value="1"/>
</dbReference>
<dbReference type="Gene3D" id="3.40.720.10">
    <property type="entry name" value="Alkaline Phosphatase, subunit A"/>
    <property type="match status" value="1"/>
</dbReference>
<dbReference type="RefSeq" id="WP_140621559.1">
    <property type="nucleotide sequence ID" value="NZ_VFRQ01000005.1"/>
</dbReference>
<dbReference type="SUPFAM" id="SSF53649">
    <property type="entry name" value="Alkaline phosphatase-like"/>
    <property type="match status" value="1"/>
</dbReference>
<feature type="signal peptide" evidence="3">
    <location>
        <begin position="1"/>
        <end position="27"/>
    </location>
</feature>
<evidence type="ECO:0000256" key="2">
    <source>
        <dbReference type="ARBA" id="ARBA00022801"/>
    </source>
</evidence>
<evidence type="ECO:0000256" key="3">
    <source>
        <dbReference type="SAM" id="SignalP"/>
    </source>
</evidence>
<keyword evidence="3" id="KW-0732">Signal</keyword>
<dbReference type="GO" id="GO:0004065">
    <property type="term" value="F:arylsulfatase activity"/>
    <property type="evidence" value="ECO:0007669"/>
    <property type="project" value="TreeGrafter"/>
</dbReference>
<feature type="domain" description="Sulfatase N-terminal" evidence="4">
    <location>
        <begin position="36"/>
        <end position="369"/>
    </location>
</feature>
<evidence type="ECO:0000256" key="1">
    <source>
        <dbReference type="ARBA" id="ARBA00008779"/>
    </source>
</evidence>
<dbReference type="PANTHER" id="PTHR42693">
    <property type="entry name" value="ARYLSULFATASE FAMILY MEMBER"/>
    <property type="match status" value="1"/>
</dbReference>
<dbReference type="PROSITE" id="PS51257">
    <property type="entry name" value="PROKAR_LIPOPROTEIN"/>
    <property type="match status" value="1"/>
</dbReference>
<name>A0A501WEF8_9BACT</name>
<dbReference type="InterPro" id="IPR017850">
    <property type="entry name" value="Alkaline_phosphatase_core_sf"/>
</dbReference>
<dbReference type="InterPro" id="IPR000917">
    <property type="entry name" value="Sulfatase_N"/>
</dbReference>
<dbReference type="EMBL" id="VFRQ01000005">
    <property type="protein sequence ID" value="TPE43936.1"/>
    <property type="molecule type" value="Genomic_DNA"/>
</dbReference>
<proteinExistence type="inferred from homology"/>
<evidence type="ECO:0000313" key="5">
    <source>
        <dbReference type="EMBL" id="TPE43936.1"/>
    </source>
</evidence>
<accession>A0A501WEF8</accession>
<evidence type="ECO:0000259" key="4">
    <source>
        <dbReference type="Pfam" id="PF00884"/>
    </source>
</evidence>
<protein>
    <submittedName>
        <fullName evidence="5">Arylsulfatase</fullName>
    </submittedName>
</protein>
<keyword evidence="6" id="KW-1185">Reference proteome</keyword>
<dbReference type="OrthoDB" id="976866at2"/>
<dbReference type="InterPro" id="IPR050738">
    <property type="entry name" value="Sulfatase"/>
</dbReference>
<organism evidence="5 6">
    <name type="scientific">Pontibacter mangrovi</name>
    <dbReference type="NCBI Taxonomy" id="2589816"/>
    <lineage>
        <taxon>Bacteria</taxon>
        <taxon>Pseudomonadati</taxon>
        <taxon>Bacteroidota</taxon>
        <taxon>Cytophagia</taxon>
        <taxon>Cytophagales</taxon>
        <taxon>Hymenobacteraceae</taxon>
        <taxon>Pontibacter</taxon>
    </lineage>
</organism>
<dbReference type="Proteomes" id="UP000316727">
    <property type="component" value="Unassembled WGS sequence"/>
</dbReference>
<dbReference type="AlphaFoldDB" id="A0A501WEF8"/>